<evidence type="ECO:0000313" key="6">
    <source>
        <dbReference type="EMBL" id="MBC5728181.1"/>
    </source>
</evidence>
<dbReference type="CDD" id="cd00038">
    <property type="entry name" value="CAP_ED"/>
    <property type="match status" value="1"/>
</dbReference>
<dbReference type="InterPro" id="IPR014710">
    <property type="entry name" value="RmlC-like_jellyroll"/>
</dbReference>
<dbReference type="PROSITE" id="PS50042">
    <property type="entry name" value="CNMP_BINDING_3"/>
    <property type="match status" value="1"/>
</dbReference>
<dbReference type="EMBL" id="JACOPS010000002">
    <property type="protein sequence ID" value="MBC5728181.1"/>
    <property type="molecule type" value="Genomic_DNA"/>
</dbReference>
<dbReference type="SUPFAM" id="SSF46785">
    <property type="entry name" value="Winged helix' DNA-binding domain"/>
    <property type="match status" value="1"/>
</dbReference>
<name>A0ABR7HKX2_9FIRM</name>
<reference evidence="6 7" key="1">
    <citation type="submission" date="2020-08" db="EMBL/GenBank/DDBJ databases">
        <title>Genome public.</title>
        <authorList>
            <person name="Liu C."/>
            <person name="Sun Q."/>
        </authorList>
    </citation>
    <scope>NUCLEOTIDE SEQUENCE [LARGE SCALE GENOMIC DNA]</scope>
    <source>
        <strain evidence="6 7">NSJ-71</strain>
    </source>
</reference>
<evidence type="ECO:0000256" key="2">
    <source>
        <dbReference type="ARBA" id="ARBA00023125"/>
    </source>
</evidence>
<evidence type="ECO:0000256" key="3">
    <source>
        <dbReference type="ARBA" id="ARBA00023163"/>
    </source>
</evidence>
<dbReference type="InterPro" id="IPR000595">
    <property type="entry name" value="cNMP-bd_dom"/>
</dbReference>
<keyword evidence="2" id="KW-0238">DNA-binding</keyword>
<dbReference type="SMART" id="SM00419">
    <property type="entry name" value="HTH_CRP"/>
    <property type="match status" value="1"/>
</dbReference>
<dbReference type="RefSeq" id="WP_186935341.1">
    <property type="nucleotide sequence ID" value="NZ_JACOPS010000002.1"/>
</dbReference>
<dbReference type="PANTHER" id="PTHR24567:SF74">
    <property type="entry name" value="HTH-TYPE TRANSCRIPTIONAL REGULATOR ARCR"/>
    <property type="match status" value="1"/>
</dbReference>
<dbReference type="PANTHER" id="PTHR24567">
    <property type="entry name" value="CRP FAMILY TRANSCRIPTIONAL REGULATORY PROTEIN"/>
    <property type="match status" value="1"/>
</dbReference>
<sequence>MEKNLNTPPTQLYNIHYDMKTLFDSLPYTKSFAKGEIIYHQGDIADSFYYIKKGKATVFMISPDGMEKTLNTASKGELIGEGAFFDHKPRVSSAKAVTASELTIIDKKILLDLIQKNPPIAFELLEILATRIRLLTTQLDSMTFMQADARIAKLLLDDMVDGKVSLTHEEIALTVGVSRITVTKALSRLSAQGILATHYRGIKILDKAGLEKICGEK</sequence>
<dbReference type="InterPro" id="IPR012318">
    <property type="entry name" value="HTH_CRP"/>
</dbReference>
<dbReference type="Pfam" id="PF13545">
    <property type="entry name" value="HTH_Crp_2"/>
    <property type="match status" value="1"/>
</dbReference>
<organism evidence="6 7">
    <name type="scientific">Ruminococcus intestinalis</name>
    <dbReference type="NCBI Taxonomy" id="2763066"/>
    <lineage>
        <taxon>Bacteria</taxon>
        <taxon>Bacillati</taxon>
        <taxon>Bacillota</taxon>
        <taxon>Clostridia</taxon>
        <taxon>Eubacteriales</taxon>
        <taxon>Oscillospiraceae</taxon>
        <taxon>Ruminococcus</taxon>
    </lineage>
</organism>
<accession>A0ABR7HKX2</accession>
<feature type="domain" description="HTH crp-type" evidence="5">
    <location>
        <begin position="145"/>
        <end position="208"/>
    </location>
</feature>
<dbReference type="PROSITE" id="PS51063">
    <property type="entry name" value="HTH_CRP_2"/>
    <property type="match status" value="1"/>
</dbReference>
<dbReference type="SUPFAM" id="SSF51206">
    <property type="entry name" value="cAMP-binding domain-like"/>
    <property type="match status" value="1"/>
</dbReference>
<comment type="caution">
    <text evidence="6">The sequence shown here is derived from an EMBL/GenBank/DDBJ whole genome shotgun (WGS) entry which is preliminary data.</text>
</comment>
<dbReference type="SMART" id="SM00100">
    <property type="entry name" value="cNMP"/>
    <property type="match status" value="1"/>
</dbReference>
<keyword evidence="1" id="KW-0805">Transcription regulation</keyword>
<dbReference type="InterPro" id="IPR036390">
    <property type="entry name" value="WH_DNA-bd_sf"/>
</dbReference>
<keyword evidence="3" id="KW-0804">Transcription</keyword>
<feature type="domain" description="Cyclic nucleotide-binding" evidence="4">
    <location>
        <begin position="22"/>
        <end position="131"/>
    </location>
</feature>
<dbReference type="Gene3D" id="2.60.120.10">
    <property type="entry name" value="Jelly Rolls"/>
    <property type="match status" value="1"/>
</dbReference>
<evidence type="ECO:0000259" key="5">
    <source>
        <dbReference type="PROSITE" id="PS51063"/>
    </source>
</evidence>
<evidence type="ECO:0000256" key="1">
    <source>
        <dbReference type="ARBA" id="ARBA00023015"/>
    </source>
</evidence>
<protein>
    <submittedName>
        <fullName evidence="6">Crp/Fnr family transcriptional regulator</fullName>
    </submittedName>
</protein>
<dbReference type="InterPro" id="IPR018490">
    <property type="entry name" value="cNMP-bd_dom_sf"/>
</dbReference>
<evidence type="ECO:0000259" key="4">
    <source>
        <dbReference type="PROSITE" id="PS50042"/>
    </source>
</evidence>
<gene>
    <name evidence="6" type="ORF">H8R91_06555</name>
</gene>
<keyword evidence="7" id="KW-1185">Reference proteome</keyword>
<dbReference type="Pfam" id="PF00027">
    <property type="entry name" value="cNMP_binding"/>
    <property type="match status" value="1"/>
</dbReference>
<dbReference type="Proteomes" id="UP000636755">
    <property type="component" value="Unassembled WGS sequence"/>
</dbReference>
<evidence type="ECO:0000313" key="7">
    <source>
        <dbReference type="Proteomes" id="UP000636755"/>
    </source>
</evidence>
<dbReference type="InterPro" id="IPR050397">
    <property type="entry name" value="Env_Response_Regulators"/>
</dbReference>
<proteinExistence type="predicted"/>